<dbReference type="PANTHER" id="PTHR45947:SF3">
    <property type="entry name" value="SULFOQUINOVOSYL TRANSFERASE SQD2"/>
    <property type="match status" value="1"/>
</dbReference>
<keyword evidence="5" id="KW-1185">Reference proteome</keyword>
<dbReference type="InterPro" id="IPR001296">
    <property type="entry name" value="Glyco_trans_1"/>
</dbReference>
<feature type="region of interest" description="Disordered" evidence="1">
    <location>
        <begin position="768"/>
        <end position="790"/>
    </location>
</feature>
<dbReference type="OrthoDB" id="9804196at2"/>
<dbReference type="SUPFAM" id="SSF53756">
    <property type="entry name" value="UDP-Glycosyltransferase/glycogen phosphorylase"/>
    <property type="match status" value="2"/>
</dbReference>
<protein>
    <recommendedName>
        <fullName evidence="6">Glycosyltransferase</fullName>
    </recommendedName>
</protein>
<dbReference type="RefSeq" id="WP_094060832.1">
    <property type="nucleotide sequence ID" value="NZ_CP022530.1"/>
</dbReference>
<feature type="domain" description="Glycosyltransferase subfamily 4-like N-terminal" evidence="3">
    <location>
        <begin position="24"/>
        <end position="180"/>
    </location>
</feature>
<evidence type="ECO:0008006" key="6">
    <source>
        <dbReference type="Google" id="ProtNLM"/>
    </source>
</evidence>
<dbReference type="InterPro" id="IPR050194">
    <property type="entry name" value="Glycosyltransferase_grp1"/>
</dbReference>
<evidence type="ECO:0000259" key="3">
    <source>
        <dbReference type="Pfam" id="PF13439"/>
    </source>
</evidence>
<reference evidence="4 5" key="1">
    <citation type="submission" date="2017-07" db="EMBL/GenBank/DDBJ databases">
        <title>Annotated genome sequence of Bacterioplanes sanyensis isolated from Red Sea.</title>
        <authorList>
            <person name="Rehman Z.U."/>
        </authorList>
    </citation>
    <scope>NUCLEOTIDE SEQUENCE [LARGE SCALE GENOMIC DNA]</scope>
    <source>
        <strain evidence="4 5">NV9</strain>
    </source>
</reference>
<dbReference type="Pfam" id="PF13439">
    <property type="entry name" value="Glyco_transf_4"/>
    <property type="match status" value="1"/>
</dbReference>
<feature type="domain" description="Glycosyl transferase family 1" evidence="2">
    <location>
        <begin position="603"/>
        <end position="755"/>
    </location>
</feature>
<dbReference type="PANTHER" id="PTHR45947">
    <property type="entry name" value="SULFOQUINOVOSYL TRANSFERASE SQD2"/>
    <property type="match status" value="1"/>
</dbReference>
<dbReference type="Proteomes" id="UP000202440">
    <property type="component" value="Chromosome"/>
</dbReference>
<organism evidence="4 5">
    <name type="scientific">Bacterioplanes sanyensis</name>
    <dbReference type="NCBI Taxonomy" id="1249553"/>
    <lineage>
        <taxon>Bacteria</taxon>
        <taxon>Pseudomonadati</taxon>
        <taxon>Pseudomonadota</taxon>
        <taxon>Gammaproteobacteria</taxon>
        <taxon>Oceanospirillales</taxon>
        <taxon>Oceanospirillaceae</taxon>
        <taxon>Bacterioplanes</taxon>
    </lineage>
</organism>
<proteinExistence type="predicted"/>
<feature type="domain" description="Glycosyl transferase family 1" evidence="2">
    <location>
        <begin position="196"/>
        <end position="356"/>
    </location>
</feature>
<dbReference type="GO" id="GO:0016757">
    <property type="term" value="F:glycosyltransferase activity"/>
    <property type="evidence" value="ECO:0007669"/>
    <property type="project" value="InterPro"/>
</dbReference>
<dbReference type="Gene3D" id="3.40.50.2000">
    <property type="entry name" value="Glycogen Phosphorylase B"/>
    <property type="match status" value="4"/>
</dbReference>
<evidence type="ECO:0000313" key="5">
    <source>
        <dbReference type="Proteomes" id="UP000202440"/>
    </source>
</evidence>
<evidence type="ECO:0000259" key="2">
    <source>
        <dbReference type="Pfam" id="PF00534"/>
    </source>
</evidence>
<evidence type="ECO:0000313" key="4">
    <source>
        <dbReference type="EMBL" id="ASP39657.1"/>
    </source>
</evidence>
<accession>A0A222FKU1</accession>
<dbReference type="InterPro" id="IPR028098">
    <property type="entry name" value="Glyco_trans_4-like_N"/>
</dbReference>
<gene>
    <name evidence="4" type="ORF">CHH28_13680</name>
</gene>
<evidence type="ECO:0000256" key="1">
    <source>
        <dbReference type="SAM" id="MobiDB-lite"/>
    </source>
</evidence>
<dbReference type="CDD" id="cd03801">
    <property type="entry name" value="GT4_PimA-like"/>
    <property type="match status" value="2"/>
</dbReference>
<name>A0A222FKU1_9GAMM</name>
<dbReference type="Pfam" id="PF00534">
    <property type="entry name" value="Glycos_transf_1"/>
    <property type="match status" value="2"/>
</dbReference>
<dbReference type="EMBL" id="CP022530">
    <property type="protein sequence ID" value="ASP39657.1"/>
    <property type="molecule type" value="Genomic_DNA"/>
</dbReference>
<dbReference type="KEGG" id="bsan:CHH28_13680"/>
<dbReference type="AlphaFoldDB" id="A0A222FKU1"/>
<sequence>MNQSASVSQPATLLFVHFGDDWIRGSERCLLDLMQHLDPQRYRAVLWCNSPVMAAAARELGIIVIQQPFTLLLGWSAPRFNVLAYGRLVRDAIALIKRFDVALVHVNSGAPTQWMHLAARWAGLPLVTHLHCRYPLKDRLSLGLHQASMLVGVSAPVIEQLVDDGMPAERCSVIANGIDTRALETQSGSNLRTLLQLDDSDFLLVTVGSLIHRKGMDLIIQAVSELGQLGIDAHLAIIGDGEERAALQQQTLNLGLQQRIHILGERSNVSALLRQGADVFVSAAREEVFGLVLAEAGLNRLPVVAPKVGGIPTVVRAGETGLLVEHESVPALTQALASLHNDPALRRQLGEAGRQRVLKHFSIEQYVGRFEALYQRLLQKTHYRMGWLSPWRLPLMSTVRSIKRVARHWLPGADKPRHTLVLDPTAFAGGSKVATDTALGLLDRQRTRVTVLTSSPQAWHSEHAQVIRLKQPSWLASRDHGTGFFARHLYLAGLVLFTRLRCGRIDTAIGASGPGVDLALYLLKPLLGFRLLQLVHGPVATSRTLGRCLLQANSVHYLTSATQSMLSAIRRYQPSFGDSLPNHCQPLKNGIAQSAWPQPCQYQQPVVFWAASLLKWKGLNTLVAALRQCDSQQRPPAHICFIRPQQTSLPISQAPVQLGNVQWHEDPDELDAIRAQCNIFVSTSDKEPFGLSILEALAAGHCVVIPDDGAYWSQHLVDGEHCLLYPPGDSAALAELLQRLSLDMETVRRIGSAAQSLAQHYRAEQRLEPLRRDIEQSSGATGRKLSSEAL</sequence>